<dbReference type="EMBL" id="VCHE01000072">
    <property type="protein sequence ID" value="KAB2572728.1"/>
    <property type="molecule type" value="Genomic_DNA"/>
</dbReference>
<comment type="caution">
    <text evidence="2">The sequence shown here is derived from an EMBL/GenBank/DDBJ whole genome shotgun (WGS) entry which is preliminary data.</text>
</comment>
<proteinExistence type="predicted"/>
<reference evidence="2 3" key="1">
    <citation type="journal article" date="2019" name="Sci. Rep.">
        <title>A multi-omics analysis of the grapevine pathogen Lasiodiplodia theobromae reveals that temperature affects the expression of virulence- and pathogenicity-related genes.</title>
        <authorList>
            <person name="Felix C."/>
            <person name="Meneses R."/>
            <person name="Goncalves M.F.M."/>
            <person name="Tilleman L."/>
            <person name="Duarte A.S."/>
            <person name="Jorrin-Novo J.V."/>
            <person name="Van de Peer Y."/>
            <person name="Deforce D."/>
            <person name="Van Nieuwerburgh F."/>
            <person name="Esteves A.C."/>
            <person name="Alves A."/>
        </authorList>
    </citation>
    <scope>NUCLEOTIDE SEQUENCE [LARGE SCALE GENOMIC DNA]</scope>
    <source>
        <strain evidence="2 3">LA-SOL3</strain>
    </source>
</reference>
<feature type="region of interest" description="Disordered" evidence="1">
    <location>
        <begin position="1"/>
        <end position="28"/>
    </location>
</feature>
<gene>
    <name evidence="2" type="ORF">DBV05_g8618</name>
</gene>
<dbReference type="AlphaFoldDB" id="A0A5N5D4Q9"/>
<accession>A0A5N5D4Q9</accession>
<dbReference type="Proteomes" id="UP000325902">
    <property type="component" value="Unassembled WGS sequence"/>
</dbReference>
<evidence type="ECO:0000256" key="1">
    <source>
        <dbReference type="SAM" id="MobiDB-lite"/>
    </source>
</evidence>
<evidence type="ECO:0000313" key="3">
    <source>
        <dbReference type="Proteomes" id="UP000325902"/>
    </source>
</evidence>
<name>A0A5N5D4Q9_9PEZI</name>
<feature type="compositionally biased region" description="Polar residues" evidence="1">
    <location>
        <begin position="1"/>
        <end position="17"/>
    </location>
</feature>
<evidence type="ECO:0000313" key="2">
    <source>
        <dbReference type="EMBL" id="KAB2572728.1"/>
    </source>
</evidence>
<organism evidence="2 3">
    <name type="scientific">Lasiodiplodia theobromae</name>
    <dbReference type="NCBI Taxonomy" id="45133"/>
    <lineage>
        <taxon>Eukaryota</taxon>
        <taxon>Fungi</taxon>
        <taxon>Dikarya</taxon>
        <taxon>Ascomycota</taxon>
        <taxon>Pezizomycotina</taxon>
        <taxon>Dothideomycetes</taxon>
        <taxon>Dothideomycetes incertae sedis</taxon>
        <taxon>Botryosphaeriales</taxon>
        <taxon>Botryosphaeriaceae</taxon>
        <taxon>Lasiodiplodia</taxon>
    </lineage>
</organism>
<protein>
    <submittedName>
        <fullName evidence="2">Uncharacterized protein</fullName>
    </submittedName>
</protein>
<keyword evidence="3" id="KW-1185">Reference proteome</keyword>
<sequence>MSNYGSESSFAKSTGETGVTPPKPGNIHGIIHRERKLLGFPSPSCSTPKLKLNVVEYYHDLKHEKLLRTQLLDAGLASHPPWRTGVTRSPSISGRH</sequence>